<comment type="caution">
    <text evidence="2">The sequence shown here is derived from an EMBL/GenBank/DDBJ whole genome shotgun (WGS) entry which is preliminary data.</text>
</comment>
<dbReference type="Gene3D" id="3.40.50.1820">
    <property type="entry name" value="alpha/beta hydrolase"/>
    <property type="match status" value="1"/>
</dbReference>
<dbReference type="EMBL" id="JAFIMR010000012">
    <property type="protein sequence ID" value="KAI1871606.1"/>
    <property type="molecule type" value="Genomic_DNA"/>
</dbReference>
<sequence>MADFRHFAHPNPEWVEFPRNLPPGTKTCGLSRERDEIRPQHGLTIEEFEINARDDYPIRLRTYRKQTCHDALPLLLYMHGGGYVTGSLETDDVPLRAVALHVDVMIVSVEYRLAPEHKFPVGFEDCFDIVRWAASLDGQQRLNVDLSKGFILGGTSAGANFTAGISHLALREGLSPRLTGLIFLAGSFCHPDVRPEKYRDQILSIDEINDAPGLTRDSINLFASKYAAPPEDLRLSPLLFDSHKDIAKKAYFAVCGWDPRRDEGLLLERLLREEGLSTKIHVYTGLPHGFWGVCPDLPVSKTWLQHLLEGISWLLE</sequence>
<dbReference type="PANTHER" id="PTHR23024:SF166">
    <property type="entry name" value="ALPHA_BETA HYDROLASE FOLD-3 DOMAIN-CONTAINING PROTEIN-RELATED"/>
    <property type="match status" value="1"/>
</dbReference>
<gene>
    <name evidence="2" type="ORF">JX265_005592</name>
</gene>
<dbReference type="InterPro" id="IPR050466">
    <property type="entry name" value="Carboxylest/Gibb_receptor"/>
</dbReference>
<proteinExistence type="predicted"/>
<dbReference type="InterPro" id="IPR029058">
    <property type="entry name" value="AB_hydrolase_fold"/>
</dbReference>
<reference evidence="2" key="1">
    <citation type="submission" date="2021-03" db="EMBL/GenBank/DDBJ databases">
        <title>Revisited historic fungal species revealed as producer of novel bioactive compounds through whole genome sequencing and comparative genomics.</title>
        <authorList>
            <person name="Vignolle G.A."/>
            <person name="Hochenegger N."/>
            <person name="Mach R.L."/>
            <person name="Mach-Aigner A.R."/>
            <person name="Javad Rahimi M."/>
            <person name="Salim K.A."/>
            <person name="Chan C.M."/>
            <person name="Lim L.B.L."/>
            <person name="Cai F."/>
            <person name="Druzhinina I.S."/>
            <person name="U'Ren J.M."/>
            <person name="Derntl C."/>
        </authorList>
    </citation>
    <scope>NUCLEOTIDE SEQUENCE</scope>
    <source>
        <strain evidence="2">TUCIM 5799</strain>
    </source>
</reference>
<evidence type="ECO:0000259" key="1">
    <source>
        <dbReference type="Pfam" id="PF07859"/>
    </source>
</evidence>
<feature type="domain" description="Alpha/beta hydrolase fold-3" evidence="1">
    <location>
        <begin position="75"/>
        <end position="291"/>
    </location>
</feature>
<accession>A0A9Q0AQX3</accession>
<dbReference type="GO" id="GO:0016787">
    <property type="term" value="F:hydrolase activity"/>
    <property type="evidence" value="ECO:0007669"/>
    <property type="project" value="InterPro"/>
</dbReference>
<dbReference type="SUPFAM" id="SSF53474">
    <property type="entry name" value="alpha/beta-Hydrolases"/>
    <property type="match status" value="1"/>
</dbReference>
<dbReference type="Pfam" id="PF07859">
    <property type="entry name" value="Abhydrolase_3"/>
    <property type="match status" value="1"/>
</dbReference>
<name>A0A9Q0AQX3_9PEZI</name>
<evidence type="ECO:0000313" key="3">
    <source>
        <dbReference type="Proteomes" id="UP000829685"/>
    </source>
</evidence>
<evidence type="ECO:0000313" key="2">
    <source>
        <dbReference type="EMBL" id="KAI1871606.1"/>
    </source>
</evidence>
<dbReference type="AlphaFoldDB" id="A0A9Q0AQX3"/>
<dbReference type="InterPro" id="IPR013094">
    <property type="entry name" value="AB_hydrolase_3"/>
</dbReference>
<organism evidence="2 3">
    <name type="scientific">Neoarthrinium moseri</name>
    <dbReference type="NCBI Taxonomy" id="1658444"/>
    <lineage>
        <taxon>Eukaryota</taxon>
        <taxon>Fungi</taxon>
        <taxon>Dikarya</taxon>
        <taxon>Ascomycota</taxon>
        <taxon>Pezizomycotina</taxon>
        <taxon>Sordariomycetes</taxon>
        <taxon>Xylariomycetidae</taxon>
        <taxon>Amphisphaeriales</taxon>
        <taxon>Apiosporaceae</taxon>
        <taxon>Neoarthrinium</taxon>
    </lineage>
</organism>
<keyword evidence="3" id="KW-1185">Reference proteome</keyword>
<dbReference type="Proteomes" id="UP000829685">
    <property type="component" value="Unassembled WGS sequence"/>
</dbReference>
<protein>
    <recommendedName>
        <fullName evidence="1">Alpha/beta hydrolase fold-3 domain-containing protein</fullName>
    </recommendedName>
</protein>
<dbReference type="PANTHER" id="PTHR23024">
    <property type="entry name" value="ARYLACETAMIDE DEACETYLASE"/>
    <property type="match status" value="1"/>
</dbReference>